<dbReference type="EMBL" id="CM047580">
    <property type="protein sequence ID" value="KAI9921372.1"/>
    <property type="molecule type" value="Genomic_DNA"/>
</dbReference>
<comment type="caution">
    <text evidence="1">The sequence shown here is derived from an EMBL/GenBank/DDBJ whole genome shotgun (WGS) entry which is preliminary data.</text>
</comment>
<name>A0ACC0WSL9_9STRA</name>
<accession>A0ACC0WSL9</accession>
<keyword evidence="2" id="KW-1185">Reference proteome</keyword>
<dbReference type="Proteomes" id="UP001163321">
    <property type="component" value="Chromosome 1"/>
</dbReference>
<reference evidence="1 2" key="1">
    <citation type="journal article" date="2022" name="bioRxiv">
        <title>The genome of the oomycete Peronosclerospora sorghi, a cosmopolitan pathogen of maize and sorghum, is inflated with dispersed pseudogenes.</title>
        <authorList>
            <person name="Fletcher K."/>
            <person name="Martin F."/>
            <person name="Isakeit T."/>
            <person name="Cavanaugh K."/>
            <person name="Magill C."/>
            <person name="Michelmore R."/>
        </authorList>
    </citation>
    <scope>NUCLEOTIDE SEQUENCE [LARGE SCALE GENOMIC DNA]</scope>
    <source>
        <strain evidence="1">P6</strain>
    </source>
</reference>
<protein>
    <submittedName>
        <fullName evidence="1">Uncharacterized protein</fullName>
    </submittedName>
</protein>
<gene>
    <name evidence="1" type="ORF">PsorP6_002362</name>
</gene>
<evidence type="ECO:0000313" key="1">
    <source>
        <dbReference type="EMBL" id="KAI9921372.1"/>
    </source>
</evidence>
<evidence type="ECO:0000313" key="2">
    <source>
        <dbReference type="Proteomes" id="UP001163321"/>
    </source>
</evidence>
<proteinExistence type="predicted"/>
<sequence length="343" mass="38000">MSPGRWKARRLHAVCFRANSTVPSVCVRELHGHHGPVNAVRFNPKGTYVMSCGQDKTVKLWNPHRDGAENPNEALLVKTYKGRHGYDVQDVAIAHDNSKFASCGRERDVFMWDVPTGQVIRKFEGHEHVLRVVTVALEGCHNVLQSVNCLCYNADSSVLLSGSYDKTVRAWDIRARNASMPIQVLDDFRDSVTSVVVTDHEIIAGCVDGAVRTYDLRVGLLYREQIDEPVVSVAHSPDAHFVLAGCLDSSIRLIEKADGTEVNSYRGHSVLDYKIECVFSSDGAFVLSGSEEGKVFCWNLVDSEQTHSFVAHKNPVRALTCHPEKSMFVTGCVDGSAKVWSNN</sequence>
<organism evidence="1 2">
    <name type="scientific">Peronosclerospora sorghi</name>
    <dbReference type="NCBI Taxonomy" id="230839"/>
    <lineage>
        <taxon>Eukaryota</taxon>
        <taxon>Sar</taxon>
        <taxon>Stramenopiles</taxon>
        <taxon>Oomycota</taxon>
        <taxon>Peronosporomycetes</taxon>
        <taxon>Peronosporales</taxon>
        <taxon>Peronosporaceae</taxon>
        <taxon>Peronosclerospora</taxon>
    </lineage>
</organism>